<evidence type="ECO:0000313" key="2">
    <source>
        <dbReference type="Proteomes" id="UP000765509"/>
    </source>
</evidence>
<dbReference type="EMBL" id="AVOT02075651">
    <property type="protein sequence ID" value="MBW0564313.1"/>
    <property type="molecule type" value="Genomic_DNA"/>
</dbReference>
<sequence>MDPHLADGPHSSLLIRWSAALEICALHVQTSFTSVLVGLNSCLLWHLWQKRYATPAGCHARLEPNGPDIVPLITILAVEVPEVYVHRHGGFSLTAGNATLQS</sequence>
<comment type="caution">
    <text evidence="1">The sequence shown here is derived from an EMBL/GenBank/DDBJ whole genome shotgun (WGS) entry which is preliminary data.</text>
</comment>
<name>A0A9Q3JLF9_9BASI</name>
<proteinExistence type="predicted"/>
<reference evidence="1" key="1">
    <citation type="submission" date="2021-03" db="EMBL/GenBank/DDBJ databases">
        <title>Draft genome sequence of rust myrtle Austropuccinia psidii MF-1, a brazilian biotype.</title>
        <authorList>
            <person name="Quecine M.C."/>
            <person name="Pachon D.M.R."/>
            <person name="Bonatelli M.L."/>
            <person name="Correr F.H."/>
            <person name="Franceschini L.M."/>
            <person name="Leite T.F."/>
            <person name="Margarido G.R.A."/>
            <person name="Almeida C.A."/>
            <person name="Ferrarezi J.A."/>
            <person name="Labate C.A."/>
        </authorList>
    </citation>
    <scope>NUCLEOTIDE SEQUENCE</scope>
    <source>
        <strain evidence="1">MF-1</strain>
    </source>
</reference>
<dbReference type="AlphaFoldDB" id="A0A9Q3JLF9"/>
<evidence type="ECO:0000313" key="1">
    <source>
        <dbReference type="EMBL" id="MBW0564313.1"/>
    </source>
</evidence>
<organism evidence="1 2">
    <name type="scientific">Austropuccinia psidii MF-1</name>
    <dbReference type="NCBI Taxonomy" id="1389203"/>
    <lineage>
        <taxon>Eukaryota</taxon>
        <taxon>Fungi</taxon>
        <taxon>Dikarya</taxon>
        <taxon>Basidiomycota</taxon>
        <taxon>Pucciniomycotina</taxon>
        <taxon>Pucciniomycetes</taxon>
        <taxon>Pucciniales</taxon>
        <taxon>Sphaerophragmiaceae</taxon>
        <taxon>Austropuccinia</taxon>
    </lineage>
</organism>
<gene>
    <name evidence="1" type="ORF">O181_104028</name>
</gene>
<accession>A0A9Q3JLF9</accession>
<dbReference type="Proteomes" id="UP000765509">
    <property type="component" value="Unassembled WGS sequence"/>
</dbReference>
<keyword evidence="2" id="KW-1185">Reference proteome</keyword>
<protein>
    <submittedName>
        <fullName evidence="1">Uncharacterized protein</fullName>
    </submittedName>
</protein>